<organism evidence="9 10">
    <name type="scientific">Haloferula helveola</name>
    <dbReference type="NCBI Taxonomy" id="490095"/>
    <lineage>
        <taxon>Bacteria</taxon>
        <taxon>Pseudomonadati</taxon>
        <taxon>Verrucomicrobiota</taxon>
        <taxon>Verrucomicrobiia</taxon>
        <taxon>Verrucomicrobiales</taxon>
        <taxon>Verrucomicrobiaceae</taxon>
        <taxon>Haloferula</taxon>
    </lineage>
</organism>
<dbReference type="PANTHER" id="PTHR35786:SF1">
    <property type="entry name" value="REDOX-SENSING TRANSCRIPTIONAL REPRESSOR REX 1"/>
    <property type="match status" value="1"/>
</dbReference>
<evidence type="ECO:0000256" key="7">
    <source>
        <dbReference type="HAMAP-Rule" id="MF_01131"/>
    </source>
</evidence>
<keyword evidence="3 7" id="KW-0805">Transcription regulation</keyword>
<sequence>MAIRSELDRSNPEAFASAPVERIDIPKKAIYRLSIYHRCLQRLVENGQETVSSSALAKAAGVKPAQLRKDLAYFGQFGTRGLGYPVETLASMIRDLLGRERLQPVVLVGGGNLGSALLRYQGFQKEGFEVVAAFDAEPEAVKARGIGVPVFSEKELEERIEADGVRLAILCVPGSIAQSLANRLVSAGVSGILNFSPVVLDVPEDVVVNNVDLALELEHLSFFVR</sequence>
<dbReference type="InterPro" id="IPR036388">
    <property type="entry name" value="WH-like_DNA-bd_sf"/>
</dbReference>
<dbReference type="SUPFAM" id="SSF46785">
    <property type="entry name" value="Winged helix' DNA-binding domain"/>
    <property type="match status" value="1"/>
</dbReference>
<dbReference type="InterPro" id="IPR058236">
    <property type="entry name" value="Rex_actinobacterial-type"/>
</dbReference>
<dbReference type="Gene3D" id="3.40.50.720">
    <property type="entry name" value="NAD(P)-binding Rossmann-like Domain"/>
    <property type="match status" value="1"/>
</dbReference>
<dbReference type="NCBIfam" id="NF003989">
    <property type="entry name" value="PRK05472.1-3"/>
    <property type="match status" value="1"/>
</dbReference>
<dbReference type="Gene3D" id="1.10.10.10">
    <property type="entry name" value="Winged helix-like DNA-binding domain superfamily/Winged helix DNA-binding domain"/>
    <property type="match status" value="1"/>
</dbReference>
<dbReference type="NCBIfam" id="NF003995">
    <property type="entry name" value="PRK05472.2-4"/>
    <property type="match status" value="1"/>
</dbReference>
<keyword evidence="10" id="KW-1185">Reference proteome</keyword>
<protein>
    <recommendedName>
        <fullName evidence="7">Redox-sensing transcriptional repressor Rex</fullName>
    </recommendedName>
</protein>
<feature type="DNA-binding region" description="H-T-H motif" evidence="7">
    <location>
        <begin position="35"/>
        <end position="74"/>
    </location>
</feature>
<dbReference type="NCBIfam" id="NF003994">
    <property type="entry name" value="PRK05472.2-3"/>
    <property type="match status" value="1"/>
</dbReference>
<feature type="domain" description="CoA-binding" evidence="8">
    <location>
        <begin position="98"/>
        <end position="199"/>
    </location>
</feature>
<dbReference type="InterPro" id="IPR036291">
    <property type="entry name" value="NAD(P)-bd_dom_sf"/>
</dbReference>
<dbReference type="InterPro" id="IPR009718">
    <property type="entry name" value="Rex_DNA-bd_C_dom"/>
</dbReference>
<comment type="subcellular location">
    <subcellularLocation>
        <location evidence="7">Cytoplasm</location>
    </subcellularLocation>
</comment>
<evidence type="ECO:0000313" key="10">
    <source>
        <dbReference type="Proteomes" id="UP001374893"/>
    </source>
</evidence>
<proteinExistence type="inferred from homology"/>
<keyword evidence="1 7" id="KW-0963">Cytoplasm</keyword>
<dbReference type="Pfam" id="PF02629">
    <property type="entry name" value="CoA_binding"/>
    <property type="match status" value="1"/>
</dbReference>
<dbReference type="NCBIfam" id="NF003993">
    <property type="entry name" value="PRK05472.2-2"/>
    <property type="match status" value="1"/>
</dbReference>
<dbReference type="EMBL" id="AP024702">
    <property type="protein sequence ID" value="BCX50385.1"/>
    <property type="molecule type" value="Genomic_DNA"/>
</dbReference>
<dbReference type="Proteomes" id="UP001374893">
    <property type="component" value="Chromosome"/>
</dbReference>
<keyword evidence="2 7" id="KW-0678">Repressor</keyword>
<dbReference type="InterPro" id="IPR036390">
    <property type="entry name" value="WH_DNA-bd_sf"/>
</dbReference>
<evidence type="ECO:0000313" key="9">
    <source>
        <dbReference type="EMBL" id="BCX50385.1"/>
    </source>
</evidence>
<dbReference type="SUPFAM" id="SSF51735">
    <property type="entry name" value="NAD(P)-binding Rossmann-fold domains"/>
    <property type="match status" value="1"/>
</dbReference>
<evidence type="ECO:0000259" key="8">
    <source>
        <dbReference type="SMART" id="SM00881"/>
    </source>
</evidence>
<reference evidence="9 10" key="1">
    <citation type="submission" date="2021-06" db="EMBL/GenBank/DDBJ databases">
        <title>Complete genome of Haloferula helveola possessing various polysaccharide degrading enzymes.</title>
        <authorList>
            <person name="Takami H."/>
            <person name="Huang C."/>
            <person name="Hamasaki K."/>
        </authorList>
    </citation>
    <scope>NUCLEOTIDE SEQUENCE [LARGE SCALE GENOMIC DNA]</scope>
    <source>
        <strain evidence="9 10">CN-1</strain>
    </source>
</reference>
<accession>A0ABM7RII1</accession>
<dbReference type="NCBIfam" id="NF003992">
    <property type="entry name" value="PRK05472.2-1"/>
    <property type="match status" value="1"/>
</dbReference>
<evidence type="ECO:0000256" key="5">
    <source>
        <dbReference type="ARBA" id="ARBA00023125"/>
    </source>
</evidence>
<keyword evidence="6 7" id="KW-0804">Transcription</keyword>
<name>A0ABM7RII1_9BACT</name>
<keyword evidence="5 7" id="KW-0238">DNA-binding</keyword>
<dbReference type="PANTHER" id="PTHR35786">
    <property type="entry name" value="REDOX-SENSING TRANSCRIPTIONAL REPRESSOR REX"/>
    <property type="match status" value="1"/>
</dbReference>
<evidence type="ECO:0000256" key="6">
    <source>
        <dbReference type="ARBA" id="ARBA00023163"/>
    </source>
</evidence>
<comment type="similarity">
    <text evidence="7">Belongs to the transcriptional regulatory Rex family.</text>
</comment>
<dbReference type="Pfam" id="PF06971">
    <property type="entry name" value="Put_DNA-bind_N"/>
    <property type="match status" value="1"/>
</dbReference>
<gene>
    <name evidence="7 9" type="primary">rex</name>
    <name evidence="9" type="ORF">HAHE_42930</name>
</gene>
<dbReference type="SMART" id="SM00881">
    <property type="entry name" value="CoA_binding"/>
    <property type="match status" value="1"/>
</dbReference>
<evidence type="ECO:0000256" key="1">
    <source>
        <dbReference type="ARBA" id="ARBA00022490"/>
    </source>
</evidence>
<evidence type="ECO:0000256" key="4">
    <source>
        <dbReference type="ARBA" id="ARBA00023027"/>
    </source>
</evidence>
<feature type="binding site" evidence="7">
    <location>
        <begin position="109"/>
        <end position="114"/>
    </location>
    <ligand>
        <name>NAD(+)</name>
        <dbReference type="ChEBI" id="CHEBI:57540"/>
    </ligand>
</feature>
<evidence type="ECO:0000256" key="3">
    <source>
        <dbReference type="ARBA" id="ARBA00023015"/>
    </source>
</evidence>
<dbReference type="InterPro" id="IPR003781">
    <property type="entry name" value="CoA-bd"/>
</dbReference>
<dbReference type="NCBIfam" id="NF003996">
    <property type="entry name" value="PRK05472.2-5"/>
    <property type="match status" value="1"/>
</dbReference>
<dbReference type="InterPro" id="IPR022876">
    <property type="entry name" value="Tscrpt_rep_Rex"/>
</dbReference>
<keyword evidence="4 7" id="KW-0520">NAD</keyword>
<dbReference type="HAMAP" id="MF_01131">
    <property type="entry name" value="Rex"/>
    <property type="match status" value="1"/>
</dbReference>
<comment type="subunit">
    <text evidence="7">Homodimer.</text>
</comment>
<comment type="function">
    <text evidence="7">Modulates transcription in response to changes in cellular NADH/NAD(+) redox state.</text>
</comment>
<evidence type="ECO:0000256" key="2">
    <source>
        <dbReference type="ARBA" id="ARBA00022491"/>
    </source>
</evidence>